<dbReference type="InterPro" id="IPR019734">
    <property type="entry name" value="TPR_rpt"/>
</dbReference>
<keyword evidence="4" id="KW-1185">Reference proteome</keyword>
<dbReference type="Pfam" id="PF13374">
    <property type="entry name" value="TPR_10"/>
    <property type="match status" value="1"/>
</dbReference>
<dbReference type="InterPro" id="IPR011990">
    <property type="entry name" value="TPR-like_helical_dom_sf"/>
</dbReference>
<evidence type="ECO:0000313" key="4">
    <source>
        <dbReference type="Proteomes" id="UP000794436"/>
    </source>
</evidence>
<dbReference type="OrthoDB" id="626167at2759"/>
<proteinExistence type="predicted"/>
<organism evidence="3 4">
    <name type="scientific">Pythium oligandrum</name>
    <name type="common">Mycoparasitic fungus</name>
    <dbReference type="NCBI Taxonomy" id="41045"/>
    <lineage>
        <taxon>Eukaryota</taxon>
        <taxon>Sar</taxon>
        <taxon>Stramenopiles</taxon>
        <taxon>Oomycota</taxon>
        <taxon>Peronosporomycetes</taxon>
        <taxon>Pythiales</taxon>
        <taxon>Pythiaceae</taxon>
        <taxon>Pythium</taxon>
    </lineage>
</organism>
<keyword evidence="1" id="KW-0802">TPR repeat</keyword>
<dbReference type="EMBL" id="SPLM01000073">
    <property type="protein sequence ID" value="TMW62702.1"/>
    <property type="molecule type" value="Genomic_DNA"/>
</dbReference>
<evidence type="ECO:0000256" key="2">
    <source>
        <dbReference type="SAM" id="MobiDB-lite"/>
    </source>
</evidence>
<dbReference type="Gene3D" id="1.25.40.10">
    <property type="entry name" value="Tetratricopeptide repeat domain"/>
    <property type="match status" value="2"/>
</dbReference>
<name>A0A8K1FKD0_PYTOL</name>
<feature type="repeat" description="TPR" evidence="1">
    <location>
        <begin position="303"/>
        <end position="336"/>
    </location>
</feature>
<evidence type="ECO:0000313" key="3">
    <source>
        <dbReference type="EMBL" id="TMW62702.1"/>
    </source>
</evidence>
<dbReference type="SUPFAM" id="SSF48452">
    <property type="entry name" value="TPR-like"/>
    <property type="match status" value="2"/>
</dbReference>
<dbReference type="Pfam" id="PF13424">
    <property type="entry name" value="TPR_12"/>
    <property type="match status" value="1"/>
</dbReference>
<accession>A0A8K1FKD0</accession>
<reference evidence="3" key="1">
    <citation type="submission" date="2019-03" db="EMBL/GenBank/DDBJ databases">
        <title>Long read genome sequence of the mycoparasitic Pythium oligandrum ATCC 38472 isolated from sugarbeet rhizosphere.</title>
        <authorList>
            <person name="Gaulin E."/>
        </authorList>
    </citation>
    <scope>NUCLEOTIDE SEQUENCE</scope>
    <source>
        <strain evidence="3">ATCC 38472_TT</strain>
    </source>
</reference>
<dbReference type="Proteomes" id="UP000794436">
    <property type="component" value="Unassembled WGS sequence"/>
</dbReference>
<comment type="caution">
    <text evidence="3">The sequence shown here is derived from an EMBL/GenBank/DDBJ whole genome shotgun (WGS) entry which is preliminary data.</text>
</comment>
<evidence type="ECO:0000256" key="1">
    <source>
        <dbReference type="PROSITE-ProRule" id="PRU00339"/>
    </source>
</evidence>
<sequence>MQYHCQVHIADSGDIDFQATLPLPQDICVVLAPISDTIARTMSTYERDLDAVDELNIDQALDLMKLQLAITEIAPADKRSLSYCHIFTSMAELCLCLERLDEASTYASLAVESEPKSHGENAKALVVLAKSKHVQGVSQDEVCGLFKQAQDKALAYLGEIHPIHFDLLMTMMEIAMTYRDLDLAFRYYQDAANVVKECYGKTSLLYADIRRQQGETLLREDRNDEATGILEECLALYERAMQQAENSSTSIELKKCAASCAYMLADAQAASSDPNTLEIAFSSAFRAFNIRKSVYSVEDEDILSSMLQLGTIANQLGDVYRAMEYYRPVLQLRKRYNHENGDSQVRKLTQVVLHLHLTYLPVDKQAILEKTKKRYASLLGQLSTVNESPNSPVEPSDESQLLVFTMKKLLESDPMEYVDSVLDRADQEFIELRRQSFMNFVRVDGTAEASSPLRLQSPRNAGSSRFASFSFGQPTLDGSNSPISSPAEVTSPLRRTSRDGTLGEFACGAQLAAILHLDALCQ</sequence>
<feature type="compositionally biased region" description="Polar residues" evidence="2">
    <location>
        <begin position="476"/>
        <end position="488"/>
    </location>
</feature>
<gene>
    <name evidence="3" type="ORF">Poli38472_005320</name>
</gene>
<dbReference type="PROSITE" id="PS50005">
    <property type="entry name" value="TPR"/>
    <property type="match status" value="1"/>
</dbReference>
<feature type="region of interest" description="Disordered" evidence="2">
    <location>
        <begin position="475"/>
        <end position="495"/>
    </location>
</feature>
<dbReference type="AlphaFoldDB" id="A0A8K1FKD0"/>
<protein>
    <submittedName>
        <fullName evidence="3">Uncharacterized protein</fullName>
    </submittedName>
</protein>